<dbReference type="PANTHER" id="PTHR43685">
    <property type="entry name" value="GLYCOSYLTRANSFERASE"/>
    <property type="match status" value="1"/>
</dbReference>
<dbReference type="OrthoDB" id="9771846at2"/>
<dbReference type="RefSeq" id="WP_004290656.1">
    <property type="nucleotide sequence ID" value="NZ_CABKNQ010000018.1"/>
</dbReference>
<dbReference type="STRING" id="483216.BACEGG_02334"/>
<organism evidence="2 3">
    <name type="scientific">Bacteroides eggerthii</name>
    <dbReference type="NCBI Taxonomy" id="28111"/>
    <lineage>
        <taxon>Bacteria</taxon>
        <taxon>Pseudomonadati</taxon>
        <taxon>Bacteroidota</taxon>
        <taxon>Bacteroidia</taxon>
        <taxon>Bacteroidales</taxon>
        <taxon>Bacteroidaceae</taxon>
        <taxon>Bacteroides</taxon>
    </lineage>
</organism>
<feature type="domain" description="Glycosyltransferase 2-like" evidence="1">
    <location>
        <begin position="77"/>
        <end position="160"/>
    </location>
</feature>
<dbReference type="EMBL" id="UFSX01000001">
    <property type="protein sequence ID" value="SUV29509.1"/>
    <property type="molecule type" value="Genomic_DNA"/>
</dbReference>
<sequence>MDNIAACIVTYNRKELLIKCLNSIISQTQTVQEIIIVNNCSTDGTKDMLFSKGYICPINEYTSEDASIYISNYKISKTQNIQIRLIDKILNEGGAGGFYTAMKTAYELGYEWVWLMDDDGIPNNNQIEELLKKSKKYNLLFCNALVCRIDDPNQLVFGINKKYKSHQFQDNEIEYGEMNPYNGTLIHHSVMEKIGFTKKEMFIWGDEVEYMQRAIKNGYPLVTICTAIHYHPKNQSNSINIIPLLKYKKIRIPNPKFSHHYYRNLGYIKRNYESYKKVLKCFISYSLTYLIRLNFKEYYKFIKYYSRGVRNRYN</sequence>
<evidence type="ECO:0000259" key="1">
    <source>
        <dbReference type="Pfam" id="PF00535"/>
    </source>
</evidence>
<feature type="domain" description="Glycosyltransferase 2-like" evidence="1">
    <location>
        <begin position="7"/>
        <end position="49"/>
    </location>
</feature>
<dbReference type="InterPro" id="IPR050834">
    <property type="entry name" value="Glycosyltransf_2"/>
</dbReference>
<evidence type="ECO:0000313" key="3">
    <source>
        <dbReference type="Proteomes" id="UP000254424"/>
    </source>
</evidence>
<protein>
    <submittedName>
        <fullName evidence="2">Glycosyl transferase family protein</fullName>
        <ecNumber evidence="2">2.4.1.-</ecNumber>
    </submittedName>
</protein>
<dbReference type="AlphaFoldDB" id="A0A380YKY0"/>
<keyword evidence="2" id="KW-0328">Glycosyltransferase</keyword>
<reference evidence="2 3" key="1">
    <citation type="submission" date="2018-06" db="EMBL/GenBank/DDBJ databases">
        <authorList>
            <consortium name="Pathogen Informatics"/>
            <person name="Doyle S."/>
        </authorList>
    </citation>
    <scope>NUCLEOTIDE SEQUENCE [LARGE SCALE GENOMIC DNA]</scope>
    <source>
        <strain evidence="2 3">NCTC11155</strain>
    </source>
</reference>
<keyword evidence="2" id="KW-0808">Transferase</keyword>
<evidence type="ECO:0000313" key="2">
    <source>
        <dbReference type="EMBL" id="SUV29509.1"/>
    </source>
</evidence>
<dbReference type="SUPFAM" id="SSF53448">
    <property type="entry name" value="Nucleotide-diphospho-sugar transferases"/>
    <property type="match status" value="1"/>
</dbReference>
<dbReference type="EC" id="2.4.1.-" evidence="2"/>
<dbReference type="GeneID" id="93071402"/>
<proteinExistence type="predicted"/>
<dbReference type="Gene3D" id="3.90.550.10">
    <property type="entry name" value="Spore Coat Polysaccharide Biosynthesis Protein SpsA, Chain A"/>
    <property type="match status" value="1"/>
</dbReference>
<dbReference type="Proteomes" id="UP000254424">
    <property type="component" value="Unassembled WGS sequence"/>
</dbReference>
<dbReference type="InterPro" id="IPR001173">
    <property type="entry name" value="Glyco_trans_2-like"/>
</dbReference>
<dbReference type="GO" id="GO:0016757">
    <property type="term" value="F:glycosyltransferase activity"/>
    <property type="evidence" value="ECO:0007669"/>
    <property type="project" value="UniProtKB-KW"/>
</dbReference>
<gene>
    <name evidence="2" type="primary">glfT1_1</name>
    <name evidence="2" type="ORF">NCTC11155_01496</name>
</gene>
<accession>A0A380YKY0</accession>
<name>A0A380YKY0_9BACE</name>
<dbReference type="PANTHER" id="PTHR43685:SF2">
    <property type="entry name" value="GLYCOSYLTRANSFERASE 2-LIKE DOMAIN-CONTAINING PROTEIN"/>
    <property type="match status" value="1"/>
</dbReference>
<dbReference type="InterPro" id="IPR029044">
    <property type="entry name" value="Nucleotide-diphossugar_trans"/>
</dbReference>
<dbReference type="Pfam" id="PF00535">
    <property type="entry name" value="Glycos_transf_2"/>
    <property type="match status" value="2"/>
</dbReference>